<evidence type="ECO:0008006" key="9">
    <source>
        <dbReference type="Google" id="ProtNLM"/>
    </source>
</evidence>
<dbReference type="eggNOG" id="COG1380">
    <property type="taxonomic scope" value="Bacteria"/>
</dbReference>
<keyword evidence="2" id="KW-1003">Cell membrane</keyword>
<dbReference type="EMBL" id="APML01000076">
    <property type="protein sequence ID" value="ENH95764.1"/>
    <property type="molecule type" value="Genomic_DNA"/>
</dbReference>
<dbReference type="PANTHER" id="PTHR33931:SF2">
    <property type="entry name" value="HOLIN-LIKE PROTEIN CIDA"/>
    <property type="match status" value="1"/>
</dbReference>
<organism evidence="7 8">
    <name type="scientific">Gracilibacillus halophilus YIM-C55.5</name>
    <dbReference type="NCBI Taxonomy" id="1308866"/>
    <lineage>
        <taxon>Bacteria</taxon>
        <taxon>Bacillati</taxon>
        <taxon>Bacillota</taxon>
        <taxon>Bacilli</taxon>
        <taxon>Bacillales</taxon>
        <taxon>Bacillaceae</taxon>
        <taxon>Gracilibacillus</taxon>
    </lineage>
</organism>
<feature type="transmembrane region" description="Helical" evidence="6">
    <location>
        <begin position="25"/>
        <end position="49"/>
    </location>
</feature>
<dbReference type="Pfam" id="PF03788">
    <property type="entry name" value="LrgA"/>
    <property type="match status" value="1"/>
</dbReference>
<evidence type="ECO:0000256" key="5">
    <source>
        <dbReference type="ARBA" id="ARBA00023136"/>
    </source>
</evidence>
<evidence type="ECO:0000256" key="4">
    <source>
        <dbReference type="ARBA" id="ARBA00022989"/>
    </source>
</evidence>
<dbReference type="PATRIC" id="fig|1308866.3.peg.2903"/>
<keyword evidence="8" id="KW-1185">Reference proteome</keyword>
<dbReference type="GO" id="GO:0005886">
    <property type="term" value="C:plasma membrane"/>
    <property type="evidence" value="ECO:0007669"/>
    <property type="project" value="UniProtKB-SubCell"/>
</dbReference>
<proteinExistence type="predicted"/>
<evidence type="ECO:0000256" key="6">
    <source>
        <dbReference type="SAM" id="Phobius"/>
    </source>
</evidence>
<comment type="subcellular location">
    <subcellularLocation>
        <location evidence="1">Cell membrane</location>
        <topology evidence="1">Multi-pass membrane protein</topology>
    </subcellularLocation>
</comment>
<gene>
    <name evidence="7" type="ORF">J416_14412</name>
</gene>
<accession>N4W948</accession>
<sequence>MPIFFIPVTIGVIEYLHFFAGKGSLMIPIVMISTICVILFTGIITDYYLKKEAQQHD</sequence>
<keyword evidence="3 6" id="KW-0812">Transmembrane</keyword>
<evidence type="ECO:0000313" key="7">
    <source>
        <dbReference type="EMBL" id="ENH95764.1"/>
    </source>
</evidence>
<protein>
    <recommendedName>
        <fullName evidence="9">LrgA family protein</fullName>
    </recommendedName>
</protein>
<comment type="caution">
    <text evidence="7">The sequence shown here is derived from an EMBL/GenBank/DDBJ whole genome shotgun (WGS) entry which is preliminary data.</text>
</comment>
<evidence type="ECO:0000313" key="8">
    <source>
        <dbReference type="Proteomes" id="UP000012283"/>
    </source>
</evidence>
<reference evidence="7 8" key="1">
    <citation type="submission" date="2013-03" db="EMBL/GenBank/DDBJ databases">
        <title>Draft genome sequence of Gracibacillus halophilus YIM-C55.5, a moderately halophilic and thermophilic organism from the Xiaochaidamu salt lake.</title>
        <authorList>
            <person name="Sugumar T."/>
            <person name="Polireddy D.R."/>
            <person name="Antony A."/>
            <person name="Madhava Y.R."/>
            <person name="Sivakumar N."/>
        </authorList>
    </citation>
    <scope>NUCLEOTIDE SEQUENCE [LARGE SCALE GENOMIC DNA]</scope>
    <source>
        <strain evidence="7 8">YIM-C55.5</strain>
    </source>
</reference>
<dbReference type="Proteomes" id="UP000012283">
    <property type="component" value="Unassembled WGS sequence"/>
</dbReference>
<evidence type="ECO:0000256" key="1">
    <source>
        <dbReference type="ARBA" id="ARBA00004651"/>
    </source>
</evidence>
<dbReference type="AlphaFoldDB" id="N4W948"/>
<dbReference type="STRING" id="1308866.J416_14412"/>
<name>N4W948_9BACI</name>
<keyword evidence="4 6" id="KW-1133">Transmembrane helix</keyword>
<evidence type="ECO:0000256" key="2">
    <source>
        <dbReference type="ARBA" id="ARBA00022475"/>
    </source>
</evidence>
<dbReference type="PANTHER" id="PTHR33931">
    <property type="entry name" value="HOLIN-LIKE PROTEIN CIDA-RELATED"/>
    <property type="match status" value="1"/>
</dbReference>
<evidence type="ECO:0000256" key="3">
    <source>
        <dbReference type="ARBA" id="ARBA00022692"/>
    </source>
</evidence>
<keyword evidence="5 6" id="KW-0472">Membrane</keyword>
<dbReference type="InterPro" id="IPR005538">
    <property type="entry name" value="LrgA/CidA"/>
</dbReference>